<dbReference type="PROSITE" id="PS50994">
    <property type="entry name" value="INTEGRASE"/>
    <property type="match status" value="1"/>
</dbReference>
<gene>
    <name evidence="2" type="ORF">MPEBLZ_00074</name>
</gene>
<dbReference type="PANTHER" id="PTHR35004">
    <property type="entry name" value="TRANSPOSASE RV3428C-RELATED"/>
    <property type="match status" value="1"/>
</dbReference>
<organism evidence="2 3">
    <name type="scientific">Candidatus Methanoperedens nitratireducens</name>
    <dbReference type="NCBI Taxonomy" id="1392998"/>
    <lineage>
        <taxon>Archaea</taxon>
        <taxon>Methanobacteriati</taxon>
        <taxon>Methanobacteriota</taxon>
        <taxon>Stenosarchaea group</taxon>
        <taxon>Methanomicrobia</taxon>
        <taxon>Methanosarcinales</taxon>
        <taxon>ANME-2 cluster</taxon>
        <taxon>Candidatus Methanoperedentaceae</taxon>
        <taxon>Candidatus Methanoperedens</taxon>
    </lineage>
</organism>
<dbReference type="InterPro" id="IPR009057">
    <property type="entry name" value="Homeodomain-like_sf"/>
</dbReference>
<evidence type="ECO:0000259" key="1">
    <source>
        <dbReference type="PROSITE" id="PS50994"/>
    </source>
</evidence>
<name>A0A0P7ZM50_9EURY</name>
<dbReference type="SUPFAM" id="SSF53098">
    <property type="entry name" value="Ribonuclease H-like"/>
    <property type="match status" value="1"/>
</dbReference>
<proteinExistence type="predicted"/>
<dbReference type="EMBL" id="LKCM01000010">
    <property type="protein sequence ID" value="KPQ45336.1"/>
    <property type="molecule type" value="Genomic_DNA"/>
</dbReference>
<reference evidence="2 3" key="1">
    <citation type="submission" date="2015-09" db="EMBL/GenBank/DDBJ databases">
        <title>A metagenomics-based metabolic model of nitrate-dependent anaerobic oxidation of methane by Methanoperedens-like archaea.</title>
        <authorList>
            <person name="Arshad A."/>
            <person name="Speth D.R."/>
            <person name="De Graaf R.M."/>
            <person name="Op Den Camp H.J."/>
            <person name="Jetten M.S."/>
            <person name="Welte C.U."/>
        </authorList>
    </citation>
    <scope>NUCLEOTIDE SEQUENCE [LARGE SCALE GENOMIC DNA]</scope>
</reference>
<dbReference type="InterPro" id="IPR036397">
    <property type="entry name" value="RNaseH_sf"/>
</dbReference>
<dbReference type="Pfam" id="PF00665">
    <property type="entry name" value="rve"/>
    <property type="match status" value="1"/>
</dbReference>
<protein>
    <submittedName>
        <fullName evidence="2">Integrase core domain protein</fullName>
    </submittedName>
</protein>
<dbReference type="GO" id="GO:0015074">
    <property type="term" value="P:DNA integration"/>
    <property type="evidence" value="ECO:0007669"/>
    <property type="project" value="InterPro"/>
</dbReference>
<evidence type="ECO:0000313" key="2">
    <source>
        <dbReference type="EMBL" id="KPQ45336.1"/>
    </source>
</evidence>
<dbReference type="PANTHER" id="PTHR35004:SF6">
    <property type="entry name" value="TRANSPOSASE"/>
    <property type="match status" value="1"/>
</dbReference>
<dbReference type="InterPro" id="IPR001584">
    <property type="entry name" value="Integrase_cat-core"/>
</dbReference>
<feature type="domain" description="Integrase catalytic" evidence="1">
    <location>
        <begin position="153"/>
        <end position="326"/>
    </location>
</feature>
<dbReference type="AlphaFoldDB" id="A0A0P7ZM50"/>
<accession>A0A0P7ZM50</accession>
<dbReference type="Proteomes" id="UP000050360">
    <property type="component" value="Unassembled WGS sequence"/>
</dbReference>
<comment type="caution">
    <text evidence="2">The sequence shown here is derived from an EMBL/GenBank/DDBJ whole genome shotgun (WGS) entry which is preliminary data.</text>
</comment>
<sequence>MHKKDIRQETALFRYGVIARLVSGRTAERDEVMVLREQILSTEWDYPDGTKKLVPERTLRHWLRRYRKHGFIGLHDEFRNDKGVSKAIPKDVMDRAERLRRENSKRSVRTIIKLLKAEGVDTSLVKERTLARQLVRRRATKKLLKKGLGSYQRWEQLYVNDMWQSDVSHGIWLRDPQNPSKSKLTKLIAFLDDASRVITHAEFYWNEQLPSLLDCYGKALLKRGRPCRLLLDNGSIYRSKTFAVMCAELGVELAFCRPRSPQGKGKIERFFLTAQQSFFNEAYKAGIESLSELNNLFEGWLKSEYHDCVHSELDGRTPVERWRKDIEHVSIVTPDELRRSVMMRESRTINMNTATVSVNAREYQASPDLAGQIVEVRWHPNHIASVELWMGGEFIEVADEFEVKPWVERRTGRQDEEEPVNGVPHESSRNYLHSLTVGNPDTGLIKTKGNELLTNEQFFDLFTHYLKRVFIAEELELIGRFFREFAPFRKSKIESTLGRAVEVKGNELHLRYYLEQLEASIRQGGN</sequence>
<evidence type="ECO:0000313" key="3">
    <source>
        <dbReference type="Proteomes" id="UP000050360"/>
    </source>
</evidence>
<dbReference type="GO" id="GO:0003676">
    <property type="term" value="F:nucleic acid binding"/>
    <property type="evidence" value="ECO:0007669"/>
    <property type="project" value="InterPro"/>
</dbReference>
<dbReference type="Gene3D" id="3.30.420.10">
    <property type="entry name" value="Ribonuclease H-like superfamily/Ribonuclease H"/>
    <property type="match status" value="1"/>
</dbReference>
<dbReference type="InterPro" id="IPR012337">
    <property type="entry name" value="RNaseH-like_sf"/>
</dbReference>
<dbReference type="SUPFAM" id="SSF46689">
    <property type="entry name" value="Homeodomain-like"/>
    <property type="match status" value="1"/>
</dbReference>